<accession>A0A5B2VE82</accession>
<gene>
    <name evidence="2" type="ORF">F0L46_13620</name>
</gene>
<feature type="domain" description="Putative Flp pilus-assembly TadG-like N-terminal" evidence="1">
    <location>
        <begin position="20"/>
        <end position="65"/>
    </location>
</feature>
<name>A0A5B2VE82_9HYPH</name>
<evidence type="ECO:0000259" key="1">
    <source>
        <dbReference type="Pfam" id="PF13400"/>
    </source>
</evidence>
<protein>
    <submittedName>
        <fullName evidence="2">Pilus assembly protein</fullName>
    </submittedName>
</protein>
<keyword evidence="3" id="KW-1185">Reference proteome</keyword>
<dbReference type="OrthoDB" id="7628565at2"/>
<comment type="caution">
    <text evidence="2">The sequence shown here is derived from an EMBL/GenBank/DDBJ whole genome shotgun (WGS) entry which is preliminary data.</text>
</comment>
<dbReference type="Pfam" id="PF13400">
    <property type="entry name" value="Tad"/>
    <property type="match status" value="1"/>
</dbReference>
<evidence type="ECO:0000313" key="3">
    <source>
        <dbReference type="Proteomes" id="UP000323142"/>
    </source>
</evidence>
<dbReference type="EMBL" id="VUOA01000024">
    <property type="protein sequence ID" value="KAA2236669.1"/>
    <property type="molecule type" value="Genomic_DNA"/>
</dbReference>
<proteinExistence type="predicted"/>
<dbReference type="RefSeq" id="WP_149818411.1">
    <property type="nucleotide sequence ID" value="NZ_VUOA01000024.1"/>
</dbReference>
<reference evidence="2 3" key="2">
    <citation type="submission" date="2019-09" db="EMBL/GenBank/DDBJ databases">
        <authorList>
            <person name="Jin C."/>
        </authorList>
    </citation>
    <scope>NUCLEOTIDE SEQUENCE [LARGE SCALE GENOMIC DNA]</scope>
    <source>
        <strain evidence="2 3">BN140002</strain>
    </source>
</reference>
<evidence type="ECO:0000313" key="2">
    <source>
        <dbReference type="EMBL" id="KAA2236669.1"/>
    </source>
</evidence>
<reference evidence="2 3" key="1">
    <citation type="submission" date="2019-09" db="EMBL/GenBank/DDBJ databases">
        <title>Salinarimonas rosea gen. nov., sp. nov., a new member of the a-2 subgroup of the Proteobacteria.</title>
        <authorList>
            <person name="Liu J."/>
        </authorList>
    </citation>
    <scope>NUCLEOTIDE SEQUENCE [LARGE SCALE GENOMIC DNA]</scope>
    <source>
        <strain evidence="2 3">BN140002</strain>
    </source>
</reference>
<dbReference type="Proteomes" id="UP000323142">
    <property type="component" value="Unassembled WGS sequence"/>
</dbReference>
<dbReference type="AlphaFoldDB" id="A0A5B2VE82"/>
<sequence length="421" mass="43968">MILPRAATLAGRFRRDRGGGVALVLALALVPLVSAVAVAVDMSTWYNQRAKLQAVADGAALASARELRIASPTSQHISRVAEAYVLGAPALAGASRPAVAASVNAARNAVQVDLTAEVSPIFTRILTDQLQTVTVRAVARVSGSLPVCVVALERTQEKALHLDKSARITAERCAIYSNSSSAQGLRVDADAVMRAGLICSAGGRFGKGSSFEPQPLTDCPAMPDPLQGRQTPSAGSCAAGAPPRIVNTNETLAPGLYCGGLQITDGASVTLLSGVYVIANGPFRVDKGGRVTGRNTSFYFRGDAAVVDFRPESEISLTAMRDGALAGLLFFEDPTAPLDRDFRITSDNARLLLGTIYLPRGHLLVDAKRPVADLSAYTVIVARRLKLSDGPNLVLNTDYAATDIPVPKGVGPGTGQISLSQ</sequence>
<dbReference type="InterPro" id="IPR028087">
    <property type="entry name" value="Tad_N"/>
</dbReference>
<organism evidence="2 3">
    <name type="scientific">Salinarimonas soli</name>
    <dbReference type="NCBI Taxonomy" id="1638099"/>
    <lineage>
        <taxon>Bacteria</taxon>
        <taxon>Pseudomonadati</taxon>
        <taxon>Pseudomonadota</taxon>
        <taxon>Alphaproteobacteria</taxon>
        <taxon>Hyphomicrobiales</taxon>
        <taxon>Salinarimonadaceae</taxon>
        <taxon>Salinarimonas</taxon>
    </lineage>
</organism>